<dbReference type="SUPFAM" id="SSF55486">
    <property type="entry name" value="Metalloproteases ('zincins'), catalytic domain"/>
    <property type="match status" value="1"/>
</dbReference>
<evidence type="ECO:0000256" key="2">
    <source>
        <dbReference type="ARBA" id="ARBA00022723"/>
    </source>
</evidence>
<keyword evidence="9" id="KW-1185">Reference proteome</keyword>
<evidence type="ECO:0000313" key="8">
    <source>
        <dbReference type="EMBL" id="EGJ33437.1"/>
    </source>
</evidence>
<organism evidence="8 9">
    <name type="scientific">Moorena producens 3L</name>
    <dbReference type="NCBI Taxonomy" id="489825"/>
    <lineage>
        <taxon>Bacteria</taxon>
        <taxon>Bacillati</taxon>
        <taxon>Cyanobacteriota</taxon>
        <taxon>Cyanophyceae</taxon>
        <taxon>Coleofasciculales</taxon>
        <taxon>Coleofasciculaceae</taxon>
        <taxon>Moorena</taxon>
    </lineage>
</organism>
<evidence type="ECO:0000256" key="4">
    <source>
        <dbReference type="ARBA" id="ARBA00022833"/>
    </source>
</evidence>
<evidence type="ECO:0000256" key="1">
    <source>
        <dbReference type="ARBA" id="ARBA00022670"/>
    </source>
</evidence>
<keyword evidence="1 6" id="KW-0645">Protease</keyword>
<dbReference type="AlphaFoldDB" id="F4XPI3"/>
<accession>F4XPI3</accession>
<keyword evidence="2" id="KW-0479">Metal-binding</keyword>
<evidence type="ECO:0000256" key="6">
    <source>
        <dbReference type="RuleBase" id="RU003983"/>
    </source>
</evidence>
<dbReference type="eggNOG" id="COG4783">
    <property type="taxonomic scope" value="Bacteria"/>
</dbReference>
<dbReference type="Proteomes" id="UP000003959">
    <property type="component" value="Unassembled WGS sequence"/>
</dbReference>
<comment type="similarity">
    <text evidence="6">Belongs to the peptidase M48 family.</text>
</comment>
<comment type="cofactor">
    <cofactor evidence="6">
        <name>Zn(2+)</name>
        <dbReference type="ChEBI" id="CHEBI:29105"/>
    </cofactor>
    <text evidence="6">Binds 1 zinc ion per subunit.</text>
</comment>
<dbReference type="GO" id="GO:0016020">
    <property type="term" value="C:membrane"/>
    <property type="evidence" value="ECO:0007669"/>
    <property type="project" value="TreeGrafter"/>
</dbReference>
<protein>
    <submittedName>
        <fullName evidence="8">Peptidase family M48</fullName>
    </submittedName>
</protein>
<reference evidence="9" key="1">
    <citation type="journal article" date="2011" name="Proc. Natl. Acad. Sci. U.S.A.">
        <title>Genomic insights into the physiology and ecology of the marine filamentous cyanobacterium Lyngbya majuscula.</title>
        <authorList>
            <person name="Jones A.C."/>
            <person name="Monroe E.A."/>
            <person name="Podell S."/>
            <person name="Hess W.R."/>
            <person name="Klages S."/>
            <person name="Esquenazi E."/>
            <person name="Niessen S."/>
            <person name="Hoover H."/>
            <person name="Rothmann M."/>
            <person name="Lasken R.S."/>
            <person name="Yates J.R.III."/>
            <person name="Reinhardt R."/>
            <person name="Kube M."/>
            <person name="Burkart M.D."/>
            <person name="Allen E.E."/>
            <person name="Dorrestein P.C."/>
            <person name="Gerwick W.H."/>
            <person name="Gerwick L."/>
        </authorList>
    </citation>
    <scope>NUCLEOTIDE SEQUENCE [LARGE SCALE GENOMIC DNA]</scope>
    <source>
        <strain evidence="9">3L</strain>
    </source>
</reference>
<dbReference type="EMBL" id="GL890848">
    <property type="protein sequence ID" value="EGJ33437.1"/>
    <property type="molecule type" value="Genomic_DNA"/>
</dbReference>
<dbReference type="InterPro" id="IPR051156">
    <property type="entry name" value="Mito/Outer_Membr_Metalloprot"/>
</dbReference>
<keyword evidence="5 6" id="KW-0482">Metalloprotease</keyword>
<evidence type="ECO:0000313" key="9">
    <source>
        <dbReference type="Proteomes" id="UP000003959"/>
    </source>
</evidence>
<dbReference type="Gene3D" id="3.30.2010.10">
    <property type="entry name" value="Metalloproteases ('zincins'), catalytic domain"/>
    <property type="match status" value="1"/>
</dbReference>
<dbReference type="Pfam" id="PF01435">
    <property type="entry name" value="Peptidase_M48"/>
    <property type="match status" value="1"/>
</dbReference>
<dbReference type="GO" id="GO:0004222">
    <property type="term" value="F:metalloendopeptidase activity"/>
    <property type="evidence" value="ECO:0007669"/>
    <property type="project" value="InterPro"/>
</dbReference>
<dbReference type="PANTHER" id="PTHR22726:SF1">
    <property type="entry name" value="METALLOENDOPEPTIDASE OMA1, MITOCHONDRIAL"/>
    <property type="match status" value="1"/>
</dbReference>
<keyword evidence="4 6" id="KW-0862">Zinc</keyword>
<keyword evidence="3 6" id="KW-0378">Hydrolase</keyword>
<feature type="domain" description="Peptidase M48" evidence="7">
    <location>
        <begin position="66"/>
        <end position="235"/>
    </location>
</feature>
<dbReference type="CDD" id="cd07333">
    <property type="entry name" value="M48C_bepA_like"/>
    <property type="match status" value="1"/>
</dbReference>
<gene>
    <name evidence="8" type="ORF">LYNGBM3L_34170</name>
</gene>
<dbReference type="GO" id="GO:0051603">
    <property type="term" value="P:proteolysis involved in protein catabolic process"/>
    <property type="evidence" value="ECO:0007669"/>
    <property type="project" value="TreeGrafter"/>
</dbReference>
<dbReference type="PANTHER" id="PTHR22726">
    <property type="entry name" value="METALLOENDOPEPTIDASE OMA1"/>
    <property type="match status" value="1"/>
</dbReference>
<evidence type="ECO:0000259" key="7">
    <source>
        <dbReference type="Pfam" id="PF01435"/>
    </source>
</evidence>
<evidence type="ECO:0000256" key="5">
    <source>
        <dbReference type="ARBA" id="ARBA00023049"/>
    </source>
</evidence>
<proteinExistence type="inferred from homology"/>
<dbReference type="HOGENOM" id="CLU_029002_5_2_3"/>
<dbReference type="InterPro" id="IPR001915">
    <property type="entry name" value="Peptidase_M48"/>
</dbReference>
<name>F4XPI3_9CYAN</name>
<dbReference type="GO" id="GO:0046872">
    <property type="term" value="F:metal ion binding"/>
    <property type="evidence" value="ECO:0007669"/>
    <property type="project" value="UniProtKB-KW"/>
</dbReference>
<evidence type="ECO:0000256" key="3">
    <source>
        <dbReference type="ARBA" id="ARBA00022801"/>
    </source>
</evidence>
<sequence>MLLSLSLVVGTAQIAQGVPWLELLLRGIQIIQLSNMSDQQEVQIGQQINQQLVGKQFKLYRNREINRYVDQIGQRLAKRSERPNINYTFQVVDDGNINAFATMGGFVYINTGLIAAADNEAQLASVMAHEIGHIVGRHSIQQIKQAAIARGLAEAAGVDSNTMVNLGVELALRRPNSRQHEFQADELGIKNLKQAGYAPIGSVDFMKKLLKQRGFIPGFLSTHPSTADRIDSLEQSIDSNRAYVGDGLNNRAYKNKTRAVRNQKKAALKRTTGRRGRVLRSAQLAQEPQACPIVFLLTSRTVRR</sequence>